<dbReference type="Proteomes" id="UP000280228">
    <property type="component" value="Chromosome"/>
</dbReference>
<dbReference type="RefSeq" id="WP_003658563.1">
    <property type="nucleotide sequence ID" value="NZ_CP034662.1"/>
</dbReference>
<feature type="region of interest" description="Disordered" evidence="1">
    <location>
        <begin position="37"/>
        <end position="62"/>
    </location>
</feature>
<organism evidence="2 3">
    <name type="scientific">Moraxella catarrhalis</name>
    <name type="common">Branhamella catarrhalis</name>
    <dbReference type="NCBI Taxonomy" id="480"/>
    <lineage>
        <taxon>Bacteria</taxon>
        <taxon>Pseudomonadati</taxon>
        <taxon>Pseudomonadota</taxon>
        <taxon>Gammaproteobacteria</taxon>
        <taxon>Moraxellales</taxon>
        <taxon>Moraxellaceae</taxon>
        <taxon>Moraxella</taxon>
    </lineage>
</organism>
<reference evidence="2 3" key="1">
    <citation type="submission" date="2018-12" db="EMBL/GenBank/DDBJ databases">
        <title>Persistence of Moraxella catarrhalis in Chronic Obstructive Pulmonary Disease and Regulation of the Hag/MID Adhesin.</title>
        <authorList>
            <person name="Murphy T."/>
            <person name="Zhao X."/>
            <person name="Vyas G."/>
            <person name="Aluvathingal J."/>
            <person name="Nadendla S."/>
            <person name="Tallon L."/>
            <person name="Tettelin H."/>
        </authorList>
    </citation>
    <scope>NUCLEOTIDE SEQUENCE [LARGE SCALE GENOMIC DNA]</scope>
    <source>
        <strain evidence="2 3">46P58B1</strain>
    </source>
</reference>
<proteinExistence type="predicted"/>
<gene>
    <name evidence="2" type="ORF">EJK53_1697</name>
</gene>
<evidence type="ECO:0000256" key="1">
    <source>
        <dbReference type="SAM" id="MobiDB-lite"/>
    </source>
</evidence>
<evidence type="ECO:0000313" key="3">
    <source>
        <dbReference type="Proteomes" id="UP000280228"/>
    </source>
</evidence>
<name>A0A3A9KP70_MORCA</name>
<evidence type="ECO:0000313" key="2">
    <source>
        <dbReference type="EMBL" id="AZQ93997.1"/>
    </source>
</evidence>
<protein>
    <submittedName>
        <fullName evidence="2">Uncharacterized protein</fullName>
    </submittedName>
</protein>
<sequence length="62" mass="6717">MQITYLKDAPLGAVGETHDVPEPQARILIILGIAKPATSQSKADKPKRKTKTTTENSELDLS</sequence>
<dbReference type="AlphaFoldDB" id="A0A3A9KP70"/>
<dbReference type="EMBL" id="CP034662">
    <property type="protein sequence ID" value="AZQ93997.1"/>
    <property type="molecule type" value="Genomic_DNA"/>
</dbReference>
<accession>A0A3A9KP70</accession>